<evidence type="ECO:0000259" key="1">
    <source>
        <dbReference type="Pfam" id="PF13648"/>
    </source>
</evidence>
<evidence type="ECO:0000313" key="4">
    <source>
        <dbReference type="Proteomes" id="UP000028712"/>
    </source>
</evidence>
<dbReference type="OrthoDB" id="1419899at2"/>
<dbReference type="EMBL" id="MUGY01000018">
    <property type="protein sequence ID" value="OXA93002.1"/>
    <property type="molecule type" value="Genomic_DNA"/>
</dbReference>
<sequence>MENWKIKHKEINTKMKKTSILFLFITTLIFTATSCSNDSDDENNASIVGKWEFSQYGIGPIDHEIFTDRVNVTECGKDYIEFLSDGTFKVVLFRKENGDCATSKDNGKYIKNESTLSLIIYMLDSDHIIESEPTDSEIIMLNESTLKFRFLTKTEKETVSQISIFKKI</sequence>
<dbReference type="Proteomes" id="UP000198424">
    <property type="component" value="Unassembled WGS sequence"/>
</dbReference>
<dbReference type="STRING" id="991.IW20_14855"/>
<feature type="domain" description="Lipocalin-like" evidence="1">
    <location>
        <begin position="47"/>
        <end position="148"/>
    </location>
</feature>
<reference evidence="2 4" key="1">
    <citation type="submission" date="2014-07" db="EMBL/GenBank/DDBJ databases">
        <title>Genome of Flavobacterium hydatis DSM 2063.</title>
        <authorList>
            <person name="Pipes S.E."/>
            <person name="Stropko S.J."/>
            <person name="Newman J.D."/>
        </authorList>
    </citation>
    <scope>NUCLEOTIDE SEQUENCE [LARGE SCALE GENOMIC DNA]</scope>
    <source>
        <strain evidence="2 4">DSM 2063</strain>
    </source>
</reference>
<dbReference type="EMBL" id="JPRM01000023">
    <property type="protein sequence ID" value="KFF15235.1"/>
    <property type="molecule type" value="Genomic_DNA"/>
</dbReference>
<evidence type="ECO:0000313" key="2">
    <source>
        <dbReference type="EMBL" id="KFF15235.1"/>
    </source>
</evidence>
<dbReference type="InterPro" id="IPR024311">
    <property type="entry name" value="Lipocalin-like"/>
</dbReference>
<dbReference type="RefSeq" id="WP_035623639.1">
    <property type="nucleotide sequence ID" value="NZ_JBEWQG010000015.1"/>
</dbReference>
<dbReference type="Proteomes" id="UP000028712">
    <property type="component" value="Unassembled WGS sequence"/>
</dbReference>
<organism evidence="2 4">
    <name type="scientific">Flavobacterium hydatis</name>
    <name type="common">Cytophaga aquatilis</name>
    <dbReference type="NCBI Taxonomy" id="991"/>
    <lineage>
        <taxon>Bacteria</taxon>
        <taxon>Pseudomonadati</taxon>
        <taxon>Bacteroidota</taxon>
        <taxon>Flavobacteriia</taxon>
        <taxon>Flavobacteriales</taxon>
        <taxon>Flavobacteriaceae</taxon>
        <taxon>Flavobacterium</taxon>
    </lineage>
</organism>
<dbReference type="Pfam" id="PF13648">
    <property type="entry name" value="Lipocalin_4"/>
    <property type="match status" value="1"/>
</dbReference>
<proteinExistence type="predicted"/>
<dbReference type="AlphaFoldDB" id="A0A086AEX1"/>
<comment type="caution">
    <text evidence="2">The sequence shown here is derived from an EMBL/GenBank/DDBJ whole genome shotgun (WGS) entry which is preliminary data.</text>
</comment>
<name>A0A086AEX1_FLAHY</name>
<reference evidence="3 5" key="2">
    <citation type="submission" date="2016-11" db="EMBL/GenBank/DDBJ databases">
        <title>Whole genomes of Flavobacteriaceae.</title>
        <authorList>
            <person name="Stine C."/>
            <person name="Li C."/>
            <person name="Tadesse D."/>
        </authorList>
    </citation>
    <scope>NUCLEOTIDE SEQUENCE [LARGE SCALE GENOMIC DNA]</scope>
    <source>
        <strain evidence="3 5">ATCC 29551</strain>
    </source>
</reference>
<gene>
    <name evidence="3" type="ORF">B0A62_14300</name>
    <name evidence="2" type="ORF">IW20_14855</name>
</gene>
<accession>A0A086AEX1</accession>
<dbReference type="PROSITE" id="PS51257">
    <property type="entry name" value="PROKAR_LIPOPROTEIN"/>
    <property type="match status" value="1"/>
</dbReference>
<protein>
    <recommendedName>
        <fullName evidence="1">Lipocalin-like domain-containing protein</fullName>
    </recommendedName>
</protein>
<evidence type="ECO:0000313" key="5">
    <source>
        <dbReference type="Proteomes" id="UP000198424"/>
    </source>
</evidence>
<evidence type="ECO:0000313" key="3">
    <source>
        <dbReference type="EMBL" id="OXA93002.1"/>
    </source>
</evidence>
<keyword evidence="5" id="KW-1185">Reference proteome</keyword>